<evidence type="ECO:0000313" key="6">
    <source>
        <dbReference type="EMBL" id="ESO87707.1"/>
    </source>
</evidence>
<feature type="domain" description="DUF2428" evidence="3">
    <location>
        <begin position="895"/>
        <end position="1149"/>
    </location>
</feature>
<dbReference type="CTD" id="20249698"/>
<dbReference type="EMBL" id="KB202849">
    <property type="protein sequence ID" value="ESO87707.1"/>
    <property type="molecule type" value="Genomic_DNA"/>
</dbReference>
<dbReference type="PANTHER" id="PTHR14387">
    <property type="entry name" value="THADA/DEATH RECEPTOR INTERACTING PROTEIN"/>
    <property type="match status" value="1"/>
</dbReference>
<evidence type="ECO:0000259" key="4">
    <source>
        <dbReference type="Pfam" id="PF25150"/>
    </source>
</evidence>
<comment type="similarity">
    <text evidence="1">Belongs to the THADA family.</text>
</comment>
<dbReference type="GO" id="GO:0005829">
    <property type="term" value="C:cytosol"/>
    <property type="evidence" value="ECO:0007669"/>
    <property type="project" value="TreeGrafter"/>
</dbReference>
<dbReference type="PANTHER" id="PTHR14387:SF0">
    <property type="entry name" value="DUF2428 DOMAIN-CONTAINING PROTEIN"/>
    <property type="match status" value="1"/>
</dbReference>
<sequence length="1788" mass="202390">MSDIKKRRIISKTFSVEEDDLLVKIMTNTCDILAIVSKIERLIKGQPWKKIDSMEDLMVLIKYFVNCYIAGSYDVKLLRILSKLLNLLRKEKENVVDEELLNAVVILIKQTTKSRDIQDIRKVSNIIDIDIKIRTLLQTDVMPYFNMLVSLLASTEQDIDYTHLITKLYLQGFLLTPNFPDLICQTLSVQNHENSKDLKLILQRLIDVLFLKDISIETASLAGTCVVMVINTITNPELVTRILTSLLTALDSDSISRVEIGETSIDMPEIKPNGTVVKLVFLKAIVTSSRTEVLSNTSQLRGDNPEAFILELISFIHKLCGCNEQLYLSFQLYSLWFKKLNQLWSEIIIQEKSDFISTLVCDTIDCVWINLENPVDDVSKYCVDILQSLLVLNLDSVKQQELQNELLSRCLNIQWNVRSRYKPLQIVLPYLQQHKIDEILPGLQTDLLKCMNINHLIPHSSDVYKTCLQIIVNSTTDKEKQLNIWIETWKDLLIRGVTHSDSLTCTKINTYWIPITLKLLPSSGEYLQTYLNELLTKGNNREEILLTWCIIVKTIRITSGIDVDLLDKELLKEVLVSENEDIRIEGLALITNSNKKSEALSEIEIRLFKDFLPLNLRVDSAPFRQLLTTNIQRLLVRIRDSCVSLVKKNKESQQLVESIQFVDWLHNLFMHNLVPGVSYQRRKSCLDNLDSMYQVFSSTDKQKKGSSDSNDVLMDYARNKGLLDFYNHDNANSLMHCILDGADEIRELSYIVLNTRFIWDTKDDRRLDDIKKLSCHLLVKSITLCNKPKASDSHGGALLTRLVYNKFACIGLEFNIMTVANKLKVNCMKGSPDSSKIKFLELLLVELEISIKTAETNPVLASQSAPIHGILQAITFCVNDISSLDQKADNSLVDIIKQVVTSSVKIVNLMLLVMSGGKKSETCLSFAELGSAIETMVTDGQCENVALSPEFQCLLSWCWVNLKVCCTSLSELMSAILVSSSSDVCIIAEKIKHVFLQVLTHCRHRGAIEGCRNGLMKFALSLMSCNDAELREIPFSLMDQVFTSLECKNKMASVTRRSAGLPIIVHVLTVAAFKLKMHRMVDDVLNKFYVLASKPILDDWDERQDLPAVHGLNILKAVFGDSSLSSSLKPYYSKMVILVINSFQSPCWAVRNAASQVFSTLMLRMFGPKGGSGSVTLKELSAHYPELPVFLLSKLDENISGLCPSLFLVLAILSSLSPSPTDSQQLSEFRNRVLKITSNSIYSIRELSALSMVALIPLDKTSGWLIDLIDRLPTTSDEYFSTNLFHGYLLCTEKLLLNRDLSPESSSAILKKILQCSWIISNPPLCRLLSQKYCHIVSHLVTEYDLCIPEMDQLNSRIETAIFTKPSSLTVGDGVFKSALVNLSISISGDVTGLYCQCLLHGDVDVQSACLNRIQTTIKSHDKLINWNYIQESLWKILQNKSSLSNLKLITSILVDITLQGLTPRDKNLQSIDFNMIETQFESKPGLKYCLIPLEAILITDQYDWSKIEKWCERVKSASNGDNNEDIRISAVQGLILAGDRIFDMVTKKHQNESSASPISLIEATLQLIDEEDTDIRKMAATFISQLLYSKTNGHATNSNVCIKIFIEHIAETFGNRREIVHYLLEKLFQTGSVLRLINQSLDNQSFQALFDHDDDSFFSEKILRLVDLHYCILSCISNIQWSEFYDNLVQDLQQDLSLSVKLIQQNIKENGVMNMTSTTFIMISLTGLILCSDIVRRIASETKNLDIVSSLQSSVQSFYKLEDVHPWYQQLQNITENIQDSSQQLLN</sequence>
<evidence type="ECO:0000256" key="2">
    <source>
        <dbReference type="ARBA" id="ARBA00022694"/>
    </source>
</evidence>
<dbReference type="OrthoDB" id="73997at2759"/>
<dbReference type="SUPFAM" id="SSF48371">
    <property type="entry name" value="ARM repeat"/>
    <property type="match status" value="2"/>
</dbReference>
<reference evidence="6 7" key="1">
    <citation type="journal article" date="2013" name="Nature">
        <title>Insights into bilaterian evolution from three spiralian genomes.</title>
        <authorList>
            <person name="Simakov O."/>
            <person name="Marletaz F."/>
            <person name="Cho S.J."/>
            <person name="Edsinger-Gonzales E."/>
            <person name="Havlak P."/>
            <person name="Hellsten U."/>
            <person name="Kuo D.H."/>
            <person name="Larsson T."/>
            <person name="Lv J."/>
            <person name="Arendt D."/>
            <person name="Savage R."/>
            <person name="Osoegawa K."/>
            <person name="de Jong P."/>
            <person name="Grimwood J."/>
            <person name="Chapman J.A."/>
            <person name="Shapiro H."/>
            <person name="Aerts A."/>
            <person name="Otillar R.P."/>
            <person name="Terry A.Y."/>
            <person name="Boore J.L."/>
            <person name="Grigoriev I.V."/>
            <person name="Lindberg D.R."/>
            <person name="Seaver E.C."/>
            <person name="Weisblat D.A."/>
            <person name="Putnam N.H."/>
            <person name="Rokhsar D.S."/>
        </authorList>
    </citation>
    <scope>NUCLEOTIDE SEQUENCE [LARGE SCALE GENOMIC DNA]</scope>
</reference>
<dbReference type="InterPro" id="IPR019442">
    <property type="entry name" value="THADA/TRM732_DUF2428"/>
</dbReference>
<dbReference type="Pfam" id="PF25150">
    <property type="entry name" value="TPR_Trm732"/>
    <property type="match status" value="1"/>
</dbReference>
<gene>
    <name evidence="6" type="ORF">LOTGIDRAFT_234949</name>
</gene>
<dbReference type="Pfam" id="PF10350">
    <property type="entry name" value="DUF2428"/>
    <property type="match status" value="1"/>
</dbReference>
<evidence type="ECO:0000259" key="5">
    <source>
        <dbReference type="Pfam" id="PF25151"/>
    </source>
</evidence>
<dbReference type="Pfam" id="PF25151">
    <property type="entry name" value="TPR_Trm732_C"/>
    <property type="match status" value="1"/>
</dbReference>
<accession>V3ZTK0</accession>
<dbReference type="GeneID" id="20249698"/>
<dbReference type="InterPro" id="IPR056843">
    <property type="entry name" value="THADA-like_TPR"/>
</dbReference>
<dbReference type="STRING" id="225164.V3ZTK0"/>
<dbReference type="InterPro" id="IPR056842">
    <property type="entry name" value="THADA-like_TPR_C"/>
</dbReference>
<keyword evidence="7" id="KW-1185">Reference proteome</keyword>
<organism evidence="6 7">
    <name type="scientific">Lottia gigantea</name>
    <name type="common">Giant owl limpet</name>
    <dbReference type="NCBI Taxonomy" id="225164"/>
    <lineage>
        <taxon>Eukaryota</taxon>
        <taxon>Metazoa</taxon>
        <taxon>Spiralia</taxon>
        <taxon>Lophotrochozoa</taxon>
        <taxon>Mollusca</taxon>
        <taxon>Gastropoda</taxon>
        <taxon>Patellogastropoda</taxon>
        <taxon>Lottioidea</taxon>
        <taxon>Lottiidae</taxon>
        <taxon>Lottia</taxon>
    </lineage>
</organism>
<evidence type="ECO:0000259" key="3">
    <source>
        <dbReference type="Pfam" id="PF10350"/>
    </source>
</evidence>
<keyword evidence="2" id="KW-0819">tRNA processing</keyword>
<dbReference type="Proteomes" id="UP000030746">
    <property type="component" value="Unassembled WGS sequence"/>
</dbReference>
<dbReference type="KEGG" id="lgi:LOTGIDRAFT_234949"/>
<dbReference type="InterPro" id="IPR051954">
    <property type="entry name" value="tRNA_methyltransferase_THADA"/>
</dbReference>
<proteinExistence type="inferred from homology"/>
<name>V3ZTK0_LOTGI</name>
<dbReference type="InterPro" id="IPR016024">
    <property type="entry name" value="ARM-type_fold"/>
</dbReference>
<evidence type="ECO:0000313" key="7">
    <source>
        <dbReference type="Proteomes" id="UP000030746"/>
    </source>
</evidence>
<dbReference type="RefSeq" id="XP_009061602.1">
    <property type="nucleotide sequence ID" value="XM_009063354.1"/>
</dbReference>
<dbReference type="HOGENOM" id="CLU_001652_0_0_1"/>
<dbReference type="GO" id="GO:0030488">
    <property type="term" value="P:tRNA methylation"/>
    <property type="evidence" value="ECO:0007669"/>
    <property type="project" value="TreeGrafter"/>
</dbReference>
<feature type="domain" description="tRNA (32-2'-O)-methyltransferase regulator THADA-like TPR repeats region" evidence="4">
    <location>
        <begin position="485"/>
        <end position="746"/>
    </location>
</feature>
<dbReference type="OMA" id="RSPCWAM"/>
<feature type="domain" description="tRNA (32-2'-O)-methyltransferase regulator THADA-like C-terminal TPR repeats region" evidence="5">
    <location>
        <begin position="1151"/>
        <end position="1294"/>
    </location>
</feature>
<protein>
    <submittedName>
        <fullName evidence="6">Uncharacterized protein</fullName>
    </submittedName>
</protein>
<evidence type="ECO:0000256" key="1">
    <source>
        <dbReference type="ARBA" id="ARBA00010409"/>
    </source>
</evidence>